<reference evidence="2" key="1">
    <citation type="submission" date="2022-08" db="EMBL/GenBank/DDBJ databases">
        <authorList>
            <person name="Giroux E."/>
            <person name="Giroux E."/>
        </authorList>
    </citation>
    <scope>NUCLEOTIDE SEQUENCE</scope>
    <source>
        <strain evidence="2">H1091258</strain>
    </source>
</reference>
<evidence type="ECO:0000313" key="3">
    <source>
        <dbReference type="Proteomes" id="UP001152533"/>
    </source>
</evidence>
<dbReference type="EMBL" id="CAMGZC010000993">
    <property type="protein sequence ID" value="CAI0651054.1"/>
    <property type="molecule type" value="Genomic_DNA"/>
</dbReference>
<protein>
    <submittedName>
        <fullName evidence="2">Uncharacterized protein</fullName>
    </submittedName>
</protein>
<dbReference type="Proteomes" id="UP001152533">
    <property type="component" value="Unassembled WGS sequence"/>
</dbReference>
<evidence type="ECO:0000256" key="1">
    <source>
        <dbReference type="SAM" id="MobiDB-lite"/>
    </source>
</evidence>
<accession>A0A9W4S0J2</accession>
<name>A0A9W4S0J2_9PEZI</name>
<feature type="region of interest" description="Disordered" evidence="1">
    <location>
        <begin position="1"/>
        <end position="36"/>
    </location>
</feature>
<comment type="caution">
    <text evidence="2">The sequence shown here is derived from an EMBL/GenBank/DDBJ whole genome shotgun (WGS) entry which is preliminary data.</text>
</comment>
<proteinExistence type="predicted"/>
<keyword evidence="3" id="KW-1185">Reference proteome</keyword>
<feature type="compositionally biased region" description="Low complexity" evidence="1">
    <location>
        <begin position="8"/>
        <end position="19"/>
    </location>
</feature>
<organism evidence="2 3">
    <name type="scientific">Colletotrichum noveboracense</name>
    <dbReference type="NCBI Taxonomy" id="2664923"/>
    <lineage>
        <taxon>Eukaryota</taxon>
        <taxon>Fungi</taxon>
        <taxon>Dikarya</taxon>
        <taxon>Ascomycota</taxon>
        <taxon>Pezizomycotina</taxon>
        <taxon>Sordariomycetes</taxon>
        <taxon>Hypocreomycetidae</taxon>
        <taxon>Glomerellales</taxon>
        <taxon>Glomerellaceae</taxon>
        <taxon>Colletotrichum</taxon>
        <taxon>Colletotrichum gloeosporioides species complex</taxon>
    </lineage>
</organism>
<sequence length="90" mass="9578">MPQSSDNTTPPSTPKASSTNGTNGHTDSAPPATDPLVIDLDKLPAADIQTREQYMASAPANDEGSDLYQPDASYQRCEVGVNVETRLMAR</sequence>
<dbReference type="AlphaFoldDB" id="A0A9W4S0J2"/>
<evidence type="ECO:0000313" key="2">
    <source>
        <dbReference type="EMBL" id="CAI0651054.1"/>
    </source>
</evidence>
<gene>
    <name evidence="2" type="ORF">CGXH109_LOCUS102316</name>
</gene>